<proteinExistence type="predicted"/>
<evidence type="ECO:0000313" key="2">
    <source>
        <dbReference type="Proteomes" id="UP001059596"/>
    </source>
</evidence>
<sequence>RIWLLICYRVYPSIFCSFDCNLICSAGAHTHIEEPHDSINTQQQWKQNNNNNIADLARVIERNSLARRAQIIEKP</sequence>
<dbReference type="AlphaFoldDB" id="A0A9P9YNB9"/>
<reference evidence="1" key="1">
    <citation type="journal article" date="2023" name="Genome Biol. Evol.">
        <title>Long-read-based Genome Assembly of Drosophila gunungcola Reveals Fewer Chemosensory Genes in Flower-breeding Species.</title>
        <authorList>
            <person name="Negi A."/>
            <person name="Liao B.Y."/>
            <person name="Yeh S.D."/>
        </authorList>
    </citation>
    <scope>NUCLEOTIDE SEQUENCE</scope>
    <source>
        <strain evidence="1">Sukarami</strain>
    </source>
</reference>
<accession>A0A9P9YNB9</accession>
<dbReference type="Proteomes" id="UP001059596">
    <property type="component" value="Unassembled WGS sequence"/>
</dbReference>
<evidence type="ECO:0000313" key="1">
    <source>
        <dbReference type="EMBL" id="KAI8040077.1"/>
    </source>
</evidence>
<name>A0A9P9YNB9_9MUSC</name>
<comment type="caution">
    <text evidence="1">The sequence shown here is derived from an EMBL/GenBank/DDBJ whole genome shotgun (WGS) entry which is preliminary data.</text>
</comment>
<protein>
    <submittedName>
        <fullName evidence="1">Uncharacterized protein</fullName>
    </submittedName>
</protein>
<gene>
    <name evidence="1" type="ORF">M5D96_007505</name>
</gene>
<keyword evidence="2" id="KW-1185">Reference proteome</keyword>
<organism evidence="1 2">
    <name type="scientific">Drosophila gunungcola</name>
    <name type="common">fruit fly</name>
    <dbReference type="NCBI Taxonomy" id="103775"/>
    <lineage>
        <taxon>Eukaryota</taxon>
        <taxon>Metazoa</taxon>
        <taxon>Ecdysozoa</taxon>
        <taxon>Arthropoda</taxon>
        <taxon>Hexapoda</taxon>
        <taxon>Insecta</taxon>
        <taxon>Pterygota</taxon>
        <taxon>Neoptera</taxon>
        <taxon>Endopterygota</taxon>
        <taxon>Diptera</taxon>
        <taxon>Brachycera</taxon>
        <taxon>Muscomorpha</taxon>
        <taxon>Ephydroidea</taxon>
        <taxon>Drosophilidae</taxon>
        <taxon>Drosophila</taxon>
        <taxon>Sophophora</taxon>
    </lineage>
</organism>
<dbReference type="EMBL" id="JAMKOV010000005">
    <property type="protein sequence ID" value="KAI8040077.1"/>
    <property type="molecule type" value="Genomic_DNA"/>
</dbReference>
<feature type="non-terminal residue" evidence="1">
    <location>
        <position position="1"/>
    </location>
</feature>